<keyword evidence="1" id="KW-0472">Membrane</keyword>
<keyword evidence="3" id="KW-1185">Reference proteome</keyword>
<feature type="transmembrane region" description="Helical" evidence="1">
    <location>
        <begin position="28"/>
        <end position="47"/>
    </location>
</feature>
<name>A0ABR3G2N6_9AGAR</name>
<accession>A0ABR3G2N6</accession>
<sequence length="128" mass="14409">MSTISTRSRREEDANRAYEIQVEAGLKGAARASAVGIGLTIILHYTWPTFRRLRAPFKAFVVSGFAMAGLTFGAERALIAHEAQRRVEENAIRRQARLELAQRGIIPTETEITKWRIERERAEAETVA</sequence>
<reference evidence="2 3" key="1">
    <citation type="submission" date="2024-02" db="EMBL/GenBank/DDBJ databases">
        <title>A draft genome for the cacao thread blight pathogen Marasmius crinis-equi.</title>
        <authorList>
            <person name="Cohen S.P."/>
            <person name="Baruah I.K."/>
            <person name="Amoako-Attah I."/>
            <person name="Bukari Y."/>
            <person name="Meinhardt L.W."/>
            <person name="Bailey B.A."/>
        </authorList>
    </citation>
    <scope>NUCLEOTIDE SEQUENCE [LARGE SCALE GENOMIC DNA]</scope>
    <source>
        <strain evidence="2 3">GH-76</strain>
    </source>
</reference>
<evidence type="ECO:0000313" key="3">
    <source>
        <dbReference type="Proteomes" id="UP001465976"/>
    </source>
</evidence>
<keyword evidence="1" id="KW-1133">Transmembrane helix</keyword>
<protein>
    <submittedName>
        <fullName evidence="2">Uncharacterized protein</fullName>
    </submittedName>
</protein>
<dbReference type="Proteomes" id="UP001465976">
    <property type="component" value="Unassembled WGS sequence"/>
</dbReference>
<gene>
    <name evidence="2" type="ORF">V5O48_000030</name>
</gene>
<comment type="caution">
    <text evidence="2">The sequence shown here is derived from an EMBL/GenBank/DDBJ whole genome shotgun (WGS) entry which is preliminary data.</text>
</comment>
<organism evidence="2 3">
    <name type="scientific">Marasmius crinis-equi</name>
    <dbReference type="NCBI Taxonomy" id="585013"/>
    <lineage>
        <taxon>Eukaryota</taxon>
        <taxon>Fungi</taxon>
        <taxon>Dikarya</taxon>
        <taxon>Basidiomycota</taxon>
        <taxon>Agaricomycotina</taxon>
        <taxon>Agaricomycetes</taxon>
        <taxon>Agaricomycetidae</taxon>
        <taxon>Agaricales</taxon>
        <taxon>Marasmiineae</taxon>
        <taxon>Marasmiaceae</taxon>
        <taxon>Marasmius</taxon>
    </lineage>
</organism>
<evidence type="ECO:0000313" key="2">
    <source>
        <dbReference type="EMBL" id="KAL0581972.1"/>
    </source>
</evidence>
<proteinExistence type="predicted"/>
<keyword evidence="1" id="KW-0812">Transmembrane</keyword>
<evidence type="ECO:0000256" key="1">
    <source>
        <dbReference type="SAM" id="Phobius"/>
    </source>
</evidence>
<dbReference type="EMBL" id="JBAHYK010000001">
    <property type="protein sequence ID" value="KAL0581972.1"/>
    <property type="molecule type" value="Genomic_DNA"/>
</dbReference>